<dbReference type="InterPro" id="IPR002053">
    <property type="entry name" value="Glyco_hydro_25"/>
</dbReference>
<dbReference type="AlphaFoldDB" id="A0A1G6AEJ1"/>
<dbReference type="CDD" id="cd06414">
    <property type="entry name" value="GH25_LytC-like"/>
    <property type="match status" value="1"/>
</dbReference>
<name>A0A1G6AEJ1_EUBOX</name>
<evidence type="ECO:0000313" key="4">
    <source>
        <dbReference type="Proteomes" id="UP000199228"/>
    </source>
</evidence>
<dbReference type="PANTHER" id="PTHR34135">
    <property type="entry name" value="LYSOZYME"/>
    <property type="match status" value="1"/>
</dbReference>
<dbReference type="PROSITE" id="PS51904">
    <property type="entry name" value="GLYCOSYL_HYDROL_F25_2"/>
    <property type="match status" value="1"/>
</dbReference>
<evidence type="ECO:0000256" key="1">
    <source>
        <dbReference type="ARBA" id="ARBA00010646"/>
    </source>
</evidence>
<accession>A0A1G6AEJ1</accession>
<reference evidence="3 4" key="1">
    <citation type="submission" date="2016-10" db="EMBL/GenBank/DDBJ databases">
        <authorList>
            <person name="de Groot N.N."/>
        </authorList>
    </citation>
    <scope>NUCLEOTIDE SEQUENCE [LARGE SCALE GENOMIC DNA]</scope>
    <source>
        <strain evidence="3 4">DSM 3217</strain>
    </source>
</reference>
<evidence type="ECO:0000313" key="3">
    <source>
        <dbReference type="EMBL" id="SDB06831.1"/>
    </source>
</evidence>
<dbReference type="PROSITE" id="PS51257">
    <property type="entry name" value="PROKAR_LIPOPROTEIN"/>
    <property type="match status" value="1"/>
</dbReference>
<dbReference type="SUPFAM" id="SSF51445">
    <property type="entry name" value="(Trans)glycosidases"/>
    <property type="match status" value="1"/>
</dbReference>
<dbReference type="GO" id="GO:0016052">
    <property type="term" value="P:carbohydrate catabolic process"/>
    <property type="evidence" value="ECO:0007669"/>
    <property type="project" value="TreeGrafter"/>
</dbReference>
<organism evidence="3 4">
    <name type="scientific">Eubacterium oxidoreducens</name>
    <dbReference type="NCBI Taxonomy" id="1732"/>
    <lineage>
        <taxon>Bacteria</taxon>
        <taxon>Bacillati</taxon>
        <taxon>Bacillota</taxon>
        <taxon>Clostridia</taxon>
        <taxon>Eubacteriales</taxon>
        <taxon>Eubacteriaceae</taxon>
        <taxon>Eubacterium</taxon>
    </lineage>
</organism>
<feature type="signal peptide" evidence="2">
    <location>
        <begin position="1"/>
        <end position="19"/>
    </location>
</feature>
<dbReference type="InterPro" id="IPR017853">
    <property type="entry name" value="GH"/>
</dbReference>
<dbReference type="Gene3D" id="3.20.20.80">
    <property type="entry name" value="Glycosidases"/>
    <property type="match status" value="1"/>
</dbReference>
<gene>
    <name evidence="3" type="ORF">SAMN02910417_00489</name>
</gene>
<dbReference type="GO" id="GO:0009253">
    <property type="term" value="P:peptidoglycan catabolic process"/>
    <property type="evidence" value="ECO:0007669"/>
    <property type="project" value="InterPro"/>
</dbReference>
<dbReference type="Proteomes" id="UP000199228">
    <property type="component" value="Unassembled WGS sequence"/>
</dbReference>
<dbReference type="STRING" id="1732.SAMN02910417_00489"/>
<keyword evidence="4" id="KW-1185">Reference proteome</keyword>
<protein>
    <submittedName>
        <fullName evidence="3">Glycosyl hydrolases family 25</fullName>
    </submittedName>
</protein>
<dbReference type="OrthoDB" id="9783374at2"/>
<proteinExistence type="inferred from homology"/>
<keyword evidence="2" id="KW-0732">Signal</keyword>
<sequence>MKRKLLAIGTIVAVMFGMAGCGSTKEEVVQTQEEKVISFVDAQGEYHELTVDSDVEENSYTAENFVLDGEFMTYEDDYYTSSVGVDVSKFQGDINWKKVAAAGIEYAFIRVGYRGYSEGKLNLDEQFKKNIKGAIKAGLDVGVYFFSQAISEEEAREEAEFVMDAVEGYDLQLPIVYDPESILNEEARTDDVSAEQFTKNTVAFCKAIEEGGYDAMVYANLMWQAYKLELGELTDIPMWYADYESKPQTPYHFEYWQYTSTGSVDGISGDVDLDIRLIKK</sequence>
<dbReference type="RefSeq" id="WP_090171828.1">
    <property type="nucleotide sequence ID" value="NZ_FMXR01000005.1"/>
</dbReference>
<dbReference type="GO" id="GO:0016998">
    <property type="term" value="P:cell wall macromolecule catabolic process"/>
    <property type="evidence" value="ECO:0007669"/>
    <property type="project" value="InterPro"/>
</dbReference>
<dbReference type="EMBL" id="FMXR01000005">
    <property type="protein sequence ID" value="SDB06831.1"/>
    <property type="molecule type" value="Genomic_DNA"/>
</dbReference>
<evidence type="ECO:0000256" key="2">
    <source>
        <dbReference type="SAM" id="SignalP"/>
    </source>
</evidence>
<keyword evidence="3" id="KW-0378">Hydrolase</keyword>
<dbReference type="PANTHER" id="PTHR34135:SF2">
    <property type="entry name" value="LYSOZYME"/>
    <property type="match status" value="1"/>
</dbReference>
<dbReference type="Pfam" id="PF01183">
    <property type="entry name" value="Glyco_hydro_25"/>
    <property type="match status" value="1"/>
</dbReference>
<feature type="chain" id="PRO_5039011251" evidence="2">
    <location>
        <begin position="20"/>
        <end position="280"/>
    </location>
</feature>
<dbReference type="GO" id="GO:0003796">
    <property type="term" value="F:lysozyme activity"/>
    <property type="evidence" value="ECO:0007669"/>
    <property type="project" value="InterPro"/>
</dbReference>
<comment type="similarity">
    <text evidence="1">Belongs to the glycosyl hydrolase 25 family.</text>
</comment>